<evidence type="ECO:0000313" key="2">
    <source>
        <dbReference type="Proteomes" id="UP000515146"/>
    </source>
</evidence>
<feature type="compositionally biased region" description="Low complexity" evidence="1">
    <location>
        <begin position="93"/>
        <end position="106"/>
    </location>
</feature>
<feature type="compositionally biased region" description="Acidic residues" evidence="1">
    <location>
        <begin position="151"/>
        <end position="160"/>
    </location>
</feature>
<feature type="compositionally biased region" description="Basic residues" evidence="1">
    <location>
        <begin position="217"/>
        <end position="227"/>
    </location>
</feature>
<feature type="region of interest" description="Disordered" evidence="1">
    <location>
        <begin position="246"/>
        <end position="265"/>
    </location>
</feature>
<feature type="region of interest" description="Disordered" evidence="1">
    <location>
        <begin position="86"/>
        <end position="106"/>
    </location>
</feature>
<proteinExistence type="predicted"/>
<dbReference type="KEGG" id="dpte:113796320"/>
<gene>
    <name evidence="3" type="primary">LOC113796320</name>
</gene>
<feature type="compositionally biased region" description="Low complexity" evidence="1">
    <location>
        <begin position="461"/>
        <end position="478"/>
    </location>
</feature>
<evidence type="ECO:0000256" key="1">
    <source>
        <dbReference type="SAM" id="MobiDB-lite"/>
    </source>
</evidence>
<dbReference type="RefSeq" id="XP_027202369.1">
    <property type="nucleotide sequence ID" value="XM_027346568.1"/>
</dbReference>
<accession>A0A6P6YCG3</accession>
<dbReference type="InParanoid" id="A0A6P6YCG3"/>
<feature type="region of interest" description="Disordered" evidence="1">
    <location>
        <begin position="317"/>
        <end position="346"/>
    </location>
</feature>
<evidence type="ECO:0000313" key="3">
    <source>
        <dbReference type="RefSeq" id="XP_027202369.1"/>
    </source>
</evidence>
<dbReference type="Proteomes" id="UP000515146">
    <property type="component" value="Unplaced"/>
</dbReference>
<name>A0A6P6YCG3_DERPT</name>
<feature type="compositionally biased region" description="Low complexity" evidence="1">
    <location>
        <begin position="176"/>
        <end position="186"/>
    </location>
</feature>
<feature type="compositionally biased region" description="Low complexity" evidence="1">
    <location>
        <begin position="335"/>
        <end position="346"/>
    </location>
</feature>
<dbReference type="OrthoDB" id="6516331at2759"/>
<dbReference type="AlphaFoldDB" id="A0A6P6YCG3"/>
<keyword evidence="2" id="KW-1185">Reference proteome</keyword>
<protein>
    <submittedName>
        <fullName evidence="3">Homeobox protein 2-like</fullName>
    </submittedName>
</protein>
<organism evidence="2 3">
    <name type="scientific">Dermatophagoides pteronyssinus</name>
    <name type="common">European house dust mite</name>
    <dbReference type="NCBI Taxonomy" id="6956"/>
    <lineage>
        <taxon>Eukaryota</taxon>
        <taxon>Metazoa</taxon>
        <taxon>Ecdysozoa</taxon>
        <taxon>Arthropoda</taxon>
        <taxon>Chelicerata</taxon>
        <taxon>Arachnida</taxon>
        <taxon>Acari</taxon>
        <taxon>Acariformes</taxon>
        <taxon>Sarcoptiformes</taxon>
        <taxon>Astigmata</taxon>
        <taxon>Psoroptidia</taxon>
        <taxon>Analgoidea</taxon>
        <taxon>Pyroglyphidae</taxon>
        <taxon>Dermatophagoidinae</taxon>
        <taxon>Dermatophagoides</taxon>
    </lineage>
</organism>
<feature type="compositionally biased region" description="Basic residues" evidence="1">
    <location>
        <begin position="187"/>
        <end position="200"/>
    </location>
</feature>
<feature type="region of interest" description="Disordered" evidence="1">
    <location>
        <begin position="459"/>
        <end position="478"/>
    </location>
</feature>
<reference evidence="3" key="1">
    <citation type="submission" date="2025-08" db="UniProtKB">
        <authorList>
            <consortium name="RefSeq"/>
        </authorList>
    </citation>
    <scope>IDENTIFICATION</scope>
    <source>
        <strain evidence="3">Airmid</strain>
    </source>
</reference>
<feature type="region of interest" description="Disordered" evidence="1">
    <location>
        <begin position="141"/>
        <end position="237"/>
    </location>
</feature>
<sequence length="478" mass="53738">MMAYVAFIRLMIITFINYNNYHYCQSTTINKAKNVSLFNDQDDHHHHLDVLYLSKQTNERFHSNDSIPTNLNENFQDFSITFEKNQLDERQRQQQSSSSSLPQSPLFYDDNIKEESSVPYTAALAPKTNFLSKSIMIDKQSSNNRSYVPVDDQDNDDDDIVLPAPVFIPTQSNDFKSTTSPSVSTTTKRRRRKKKKRQRKLSNNNATLSSSSSSSSSKHKYGRRTTKPPRLSSTTTLSLNDFNVDHSSMSQANTTSSLNNGNDRNQIVNNYVPSLSSLSSSMSNKVKNNQTIAMIALETTINENPPESIDVDYMDNTDDSTKSMPIAKSNHSDNHSSSNRNNHYISSLNDDEFDDYLMMMMMPAESQRIETVAKPDRPETSAASYSPQSIDIKSIFGNYKSPELTIDPFKLYEDASQANDKNNGATTADERSKYSEIVSQMFDDKDGVDRVIVERRPVAMASPSLPSSSSSASSVKGM</sequence>